<evidence type="ECO:0000313" key="2">
    <source>
        <dbReference type="EMBL" id="HIQ90551.1"/>
    </source>
</evidence>
<proteinExistence type="predicted"/>
<dbReference type="EMBL" id="DVFV01000054">
    <property type="protein sequence ID" value="HIQ90551.1"/>
    <property type="molecule type" value="Genomic_DNA"/>
</dbReference>
<dbReference type="Proteomes" id="UP000886786">
    <property type="component" value="Unassembled WGS sequence"/>
</dbReference>
<protein>
    <submittedName>
        <fullName evidence="2">Uncharacterized protein</fullName>
    </submittedName>
</protein>
<accession>A0A9D0ZQC0</accession>
<keyword evidence="1" id="KW-0175">Coiled coil</keyword>
<evidence type="ECO:0000256" key="1">
    <source>
        <dbReference type="SAM" id="Coils"/>
    </source>
</evidence>
<reference evidence="2" key="2">
    <citation type="journal article" date="2021" name="PeerJ">
        <title>Extensive microbial diversity within the chicken gut microbiome revealed by metagenomics and culture.</title>
        <authorList>
            <person name="Gilroy R."/>
            <person name="Ravi A."/>
            <person name="Getino M."/>
            <person name="Pursley I."/>
            <person name="Horton D.L."/>
            <person name="Alikhan N.F."/>
            <person name="Baker D."/>
            <person name="Gharbi K."/>
            <person name="Hall N."/>
            <person name="Watson M."/>
            <person name="Adriaenssens E.M."/>
            <person name="Foster-Nyarko E."/>
            <person name="Jarju S."/>
            <person name="Secka A."/>
            <person name="Antonio M."/>
            <person name="Oren A."/>
            <person name="Chaudhuri R.R."/>
            <person name="La Ragione R."/>
            <person name="Hildebrand F."/>
            <person name="Pallen M.J."/>
        </authorList>
    </citation>
    <scope>NUCLEOTIDE SEQUENCE</scope>
    <source>
        <strain evidence="2">CHK147-3167</strain>
    </source>
</reference>
<name>A0A9D0ZQC0_9FIRM</name>
<feature type="coiled-coil region" evidence="1">
    <location>
        <begin position="35"/>
        <end position="95"/>
    </location>
</feature>
<feature type="coiled-coil region" evidence="1">
    <location>
        <begin position="129"/>
        <end position="178"/>
    </location>
</feature>
<gene>
    <name evidence="2" type="ORF">IAB27_02840</name>
</gene>
<sequence>MENYNGSTFHNELEECIMEMDMRKNRFESASSSAKEAYEKACAEADKEFKEKERLLIEKYVRRVKPLEREYYKVERCARRALSEKSRRINDLREKDLEYADEYFKNKIEFILSHQEYSYLRDSIYIMRKRRMNEIRKKYNDKISRVKKEYDDKVKPYLDRYESAKDEIDREFSNIKQDRDMKVNMAREQYDLTVKEAIDEYNKGAISDEPLLSRLVNRNVQKVKKLLRLK</sequence>
<evidence type="ECO:0000313" key="3">
    <source>
        <dbReference type="Proteomes" id="UP000886786"/>
    </source>
</evidence>
<organism evidence="2 3">
    <name type="scientific">Candidatus Coprosoma intestinipullorum</name>
    <dbReference type="NCBI Taxonomy" id="2840752"/>
    <lineage>
        <taxon>Bacteria</taxon>
        <taxon>Bacillati</taxon>
        <taxon>Bacillota</taxon>
        <taxon>Bacillota incertae sedis</taxon>
        <taxon>Candidatus Coprosoma</taxon>
    </lineage>
</organism>
<comment type="caution">
    <text evidence="2">The sequence shown here is derived from an EMBL/GenBank/DDBJ whole genome shotgun (WGS) entry which is preliminary data.</text>
</comment>
<reference evidence="2" key="1">
    <citation type="submission" date="2020-10" db="EMBL/GenBank/DDBJ databases">
        <authorList>
            <person name="Gilroy R."/>
        </authorList>
    </citation>
    <scope>NUCLEOTIDE SEQUENCE</scope>
    <source>
        <strain evidence="2">CHK147-3167</strain>
    </source>
</reference>
<dbReference type="AlphaFoldDB" id="A0A9D0ZQC0"/>